<accession>A0A072U213</accession>
<feature type="compositionally biased region" description="Polar residues" evidence="1">
    <location>
        <begin position="90"/>
        <end position="100"/>
    </location>
</feature>
<evidence type="ECO:0000256" key="1">
    <source>
        <dbReference type="SAM" id="MobiDB-lite"/>
    </source>
</evidence>
<evidence type="ECO:0000313" key="3">
    <source>
        <dbReference type="EnsemblPlants" id="KEH23431"/>
    </source>
</evidence>
<dbReference type="EnsemblPlants" id="KEH23431">
    <property type="protein sequence ID" value="KEH23431"/>
    <property type="gene ID" value="MTR_7g081605"/>
</dbReference>
<reference evidence="3" key="3">
    <citation type="submission" date="2015-04" db="UniProtKB">
        <authorList>
            <consortium name="EnsemblPlants"/>
        </authorList>
    </citation>
    <scope>IDENTIFICATION</scope>
    <source>
        <strain evidence="3">cv. Jemalong A17</strain>
    </source>
</reference>
<gene>
    <name evidence="2" type="ordered locus">MTR_7g081605</name>
</gene>
<organism evidence="2 4">
    <name type="scientific">Medicago truncatula</name>
    <name type="common">Barrel medic</name>
    <name type="synonym">Medicago tribuloides</name>
    <dbReference type="NCBI Taxonomy" id="3880"/>
    <lineage>
        <taxon>Eukaryota</taxon>
        <taxon>Viridiplantae</taxon>
        <taxon>Streptophyta</taxon>
        <taxon>Embryophyta</taxon>
        <taxon>Tracheophyta</taxon>
        <taxon>Spermatophyta</taxon>
        <taxon>Magnoliopsida</taxon>
        <taxon>eudicotyledons</taxon>
        <taxon>Gunneridae</taxon>
        <taxon>Pentapetalae</taxon>
        <taxon>rosids</taxon>
        <taxon>fabids</taxon>
        <taxon>Fabales</taxon>
        <taxon>Fabaceae</taxon>
        <taxon>Papilionoideae</taxon>
        <taxon>50 kb inversion clade</taxon>
        <taxon>NPAAA clade</taxon>
        <taxon>Hologalegina</taxon>
        <taxon>IRL clade</taxon>
        <taxon>Trifolieae</taxon>
        <taxon>Medicago</taxon>
    </lineage>
</organism>
<dbReference type="HOGENOM" id="CLU_2310278_0_0_1"/>
<reference evidence="2 4" key="1">
    <citation type="journal article" date="2011" name="Nature">
        <title>The Medicago genome provides insight into the evolution of rhizobial symbioses.</title>
        <authorList>
            <person name="Young N.D."/>
            <person name="Debelle F."/>
            <person name="Oldroyd G.E."/>
            <person name="Geurts R."/>
            <person name="Cannon S.B."/>
            <person name="Udvardi M.K."/>
            <person name="Benedito V.A."/>
            <person name="Mayer K.F."/>
            <person name="Gouzy J."/>
            <person name="Schoof H."/>
            <person name="Van de Peer Y."/>
            <person name="Proost S."/>
            <person name="Cook D.R."/>
            <person name="Meyers B.C."/>
            <person name="Spannagl M."/>
            <person name="Cheung F."/>
            <person name="De Mita S."/>
            <person name="Krishnakumar V."/>
            <person name="Gundlach H."/>
            <person name="Zhou S."/>
            <person name="Mudge J."/>
            <person name="Bharti A.K."/>
            <person name="Murray J.D."/>
            <person name="Naoumkina M.A."/>
            <person name="Rosen B."/>
            <person name="Silverstein K.A."/>
            <person name="Tang H."/>
            <person name="Rombauts S."/>
            <person name="Zhao P.X."/>
            <person name="Zhou P."/>
            <person name="Barbe V."/>
            <person name="Bardou P."/>
            <person name="Bechner M."/>
            <person name="Bellec A."/>
            <person name="Berger A."/>
            <person name="Berges H."/>
            <person name="Bidwell S."/>
            <person name="Bisseling T."/>
            <person name="Choisne N."/>
            <person name="Couloux A."/>
            <person name="Denny R."/>
            <person name="Deshpande S."/>
            <person name="Dai X."/>
            <person name="Doyle J.J."/>
            <person name="Dudez A.M."/>
            <person name="Farmer A.D."/>
            <person name="Fouteau S."/>
            <person name="Franken C."/>
            <person name="Gibelin C."/>
            <person name="Gish J."/>
            <person name="Goldstein S."/>
            <person name="Gonzalez A.J."/>
            <person name="Green P.J."/>
            <person name="Hallab A."/>
            <person name="Hartog M."/>
            <person name="Hua A."/>
            <person name="Humphray S.J."/>
            <person name="Jeong D.H."/>
            <person name="Jing Y."/>
            <person name="Jocker A."/>
            <person name="Kenton S.M."/>
            <person name="Kim D.J."/>
            <person name="Klee K."/>
            <person name="Lai H."/>
            <person name="Lang C."/>
            <person name="Lin S."/>
            <person name="Macmil S.L."/>
            <person name="Magdelenat G."/>
            <person name="Matthews L."/>
            <person name="McCorrison J."/>
            <person name="Monaghan E.L."/>
            <person name="Mun J.H."/>
            <person name="Najar F.Z."/>
            <person name="Nicholson C."/>
            <person name="Noirot C."/>
            <person name="O'Bleness M."/>
            <person name="Paule C.R."/>
            <person name="Poulain J."/>
            <person name="Prion F."/>
            <person name="Qin B."/>
            <person name="Qu C."/>
            <person name="Retzel E.F."/>
            <person name="Riddle C."/>
            <person name="Sallet E."/>
            <person name="Samain S."/>
            <person name="Samson N."/>
            <person name="Sanders I."/>
            <person name="Saurat O."/>
            <person name="Scarpelli C."/>
            <person name="Schiex T."/>
            <person name="Segurens B."/>
            <person name="Severin A.J."/>
            <person name="Sherrier D.J."/>
            <person name="Shi R."/>
            <person name="Sims S."/>
            <person name="Singer S.R."/>
            <person name="Sinharoy S."/>
            <person name="Sterck L."/>
            <person name="Viollet A."/>
            <person name="Wang B.B."/>
            <person name="Wang K."/>
            <person name="Wang M."/>
            <person name="Wang X."/>
            <person name="Warfsmann J."/>
            <person name="Weissenbach J."/>
            <person name="White D.D."/>
            <person name="White J.D."/>
            <person name="Wiley G.B."/>
            <person name="Wincker P."/>
            <person name="Xing Y."/>
            <person name="Yang L."/>
            <person name="Yao Z."/>
            <person name="Ying F."/>
            <person name="Zhai J."/>
            <person name="Zhou L."/>
            <person name="Zuber A."/>
            <person name="Denarie J."/>
            <person name="Dixon R.A."/>
            <person name="May G.D."/>
            <person name="Schwartz D.C."/>
            <person name="Rogers J."/>
            <person name="Quetier F."/>
            <person name="Town C.D."/>
            <person name="Roe B.A."/>
        </authorList>
    </citation>
    <scope>NUCLEOTIDE SEQUENCE [LARGE SCALE GENOMIC DNA]</scope>
    <source>
        <strain evidence="2">A17</strain>
        <strain evidence="3 4">cv. Jemalong A17</strain>
    </source>
</reference>
<protein>
    <submittedName>
        <fullName evidence="2 3">Uncharacterized protein</fullName>
    </submittedName>
</protein>
<sequence length="100" mass="11316">MSNGVRGAAWFDFEANSHLNRMGGMMNWSEFWASACHSLWYWRNKMTHDGGSVLPNKPWLKVLQRAHVELFFGQELGNISSYAPSEVPTEHTTSSLSVKA</sequence>
<dbReference type="AlphaFoldDB" id="A0A072U213"/>
<dbReference type="Proteomes" id="UP000002051">
    <property type="component" value="Unassembled WGS sequence"/>
</dbReference>
<evidence type="ECO:0000313" key="2">
    <source>
        <dbReference type="EMBL" id="KEH23431.1"/>
    </source>
</evidence>
<proteinExistence type="predicted"/>
<keyword evidence="4" id="KW-1185">Reference proteome</keyword>
<feature type="region of interest" description="Disordered" evidence="1">
    <location>
        <begin position="80"/>
        <end position="100"/>
    </location>
</feature>
<reference evidence="2 4" key="2">
    <citation type="journal article" date="2014" name="BMC Genomics">
        <title>An improved genome release (version Mt4.0) for the model legume Medicago truncatula.</title>
        <authorList>
            <person name="Tang H."/>
            <person name="Krishnakumar V."/>
            <person name="Bidwell S."/>
            <person name="Rosen B."/>
            <person name="Chan A."/>
            <person name="Zhou S."/>
            <person name="Gentzbittel L."/>
            <person name="Childs K.L."/>
            <person name="Yandell M."/>
            <person name="Gundlach H."/>
            <person name="Mayer K.F."/>
            <person name="Schwartz D.C."/>
            <person name="Town C.D."/>
        </authorList>
    </citation>
    <scope>GENOME REANNOTATION</scope>
    <source>
        <strain evidence="2">A17</strain>
        <strain evidence="3 4">cv. Jemalong A17</strain>
    </source>
</reference>
<name>A0A072U213_MEDTR</name>
<evidence type="ECO:0000313" key="4">
    <source>
        <dbReference type="Proteomes" id="UP000002051"/>
    </source>
</evidence>
<dbReference type="EMBL" id="CM001223">
    <property type="protein sequence ID" value="KEH23431.1"/>
    <property type="molecule type" value="Genomic_DNA"/>
</dbReference>